<evidence type="ECO:0000256" key="2">
    <source>
        <dbReference type="SAM" id="MobiDB-lite"/>
    </source>
</evidence>
<dbReference type="Gene3D" id="3.90.180.10">
    <property type="entry name" value="Medium-chain alcohol dehydrogenases, catalytic domain"/>
    <property type="match status" value="1"/>
</dbReference>
<feature type="compositionally biased region" description="Basic and acidic residues" evidence="2">
    <location>
        <begin position="251"/>
        <end position="260"/>
    </location>
</feature>
<dbReference type="SUPFAM" id="SSF51735">
    <property type="entry name" value="NAD(P)-binding Rossmann-fold domains"/>
    <property type="match status" value="1"/>
</dbReference>
<name>D9XDP1_STRVT</name>
<gene>
    <name evidence="4" type="ORF">SSQG_00938</name>
</gene>
<reference evidence="5" key="1">
    <citation type="submission" date="2009-02" db="EMBL/GenBank/DDBJ databases">
        <title>Annotation of Streptomyces viridochromogenes strain DSM 40736.</title>
        <authorList>
            <consortium name="The Broad Institute Genome Sequencing Platform"/>
            <consortium name="Broad Institute Microbial Sequencing Center"/>
            <person name="Fischbach M."/>
            <person name="Godfrey P."/>
            <person name="Ward D."/>
            <person name="Young S."/>
            <person name="Zeng Q."/>
            <person name="Koehrsen M."/>
            <person name="Alvarado L."/>
            <person name="Berlin A.M."/>
            <person name="Bochicchio J."/>
            <person name="Borenstein D."/>
            <person name="Chapman S.B."/>
            <person name="Chen Z."/>
            <person name="Engels R."/>
            <person name="Freedman E."/>
            <person name="Gellesch M."/>
            <person name="Goldberg J."/>
            <person name="Griggs A."/>
            <person name="Gujja S."/>
            <person name="Heilman E.R."/>
            <person name="Heiman D.I."/>
            <person name="Hepburn T.A."/>
            <person name="Howarth C."/>
            <person name="Jen D."/>
            <person name="Larson L."/>
            <person name="Lewis B."/>
            <person name="Mehta T."/>
            <person name="Park D."/>
            <person name="Pearson M."/>
            <person name="Richards J."/>
            <person name="Roberts A."/>
            <person name="Saif S."/>
            <person name="Shea T.D."/>
            <person name="Shenoy N."/>
            <person name="Sisk P."/>
            <person name="Stolte C."/>
            <person name="Sykes S.N."/>
            <person name="Thomson T."/>
            <person name="Walk T."/>
            <person name="White J."/>
            <person name="Yandava C."/>
            <person name="Straight P."/>
            <person name="Clardy J."/>
            <person name="Hung D."/>
            <person name="Kolter R."/>
            <person name="Mekalanos J."/>
            <person name="Walker S."/>
            <person name="Walsh C.T."/>
            <person name="Wieland-Brown L.C."/>
            <person name="Haas B."/>
            <person name="Nusbaum C."/>
            <person name="Birren B."/>
        </authorList>
    </citation>
    <scope>NUCLEOTIDE SEQUENCE [LARGE SCALE GENOMIC DNA]</scope>
    <source>
        <strain evidence="5">DSM 40736 / JCM 4977 / BCRC 1201 / Tue 494</strain>
    </source>
</reference>
<dbReference type="AlphaFoldDB" id="D9XDP1"/>
<proteinExistence type="predicted"/>
<accession>D9XDP1</accession>
<dbReference type="InterPro" id="IPR013154">
    <property type="entry name" value="ADH-like_N"/>
</dbReference>
<dbReference type="PANTHER" id="PTHR44154:SF1">
    <property type="entry name" value="QUINONE OXIDOREDUCTASE"/>
    <property type="match status" value="1"/>
</dbReference>
<dbReference type="GO" id="GO:0016491">
    <property type="term" value="F:oxidoreductase activity"/>
    <property type="evidence" value="ECO:0007669"/>
    <property type="project" value="InterPro"/>
</dbReference>
<evidence type="ECO:0000259" key="3">
    <source>
        <dbReference type="SMART" id="SM00829"/>
    </source>
</evidence>
<feature type="compositionally biased region" description="Gly residues" evidence="2">
    <location>
        <begin position="270"/>
        <end position="279"/>
    </location>
</feature>
<sequence length="345" mass="35533">MQAAFIERLGPPDVIRYSEVPAPLPGPSDVLVDVAATTVNPVDTFVRSGLFRTPMDFPFVISRDLVGTVAATGDGVRGFTVGERVWCNSLGHGGRQGAAAEQAVVPADRLYRLPDRVDPYEALATVHPAATAHLALFTHGRLRRGETVVVAGGAGNVGSALVAMAAWAGARVVATARPGDAGYCRRLGAAEVVDHRAGDQWERLRDAAPDGIDLYTDTSKPQRLGAGDTAAGSARQGRGARGGRVPARAARRGDVHEGRLGRRVRHLPGAGAGAGGGGRSHQHPARAGPVAAATHRDAATGRRGGGAPAHGARRAERTARPAHPARSGRPAIGVRPGGRLPVGDG</sequence>
<dbReference type="Pfam" id="PF08240">
    <property type="entry name" value="ADH_N"/>
    <property type="match status" value="1"/>
</dbReference>
<dbReference type="Gene3D" id="3.40.50.720">
    <property type="entry name" value="NAD(P)-binding Rossmann-like Domain"/>
    <property type="match status" value="1"/>
</dbReference>
<organism evidence="4 5">
    <name type="scientific">Streptomyces viridochromogenes (strain DSM 40736 / JCM 4977 / BCRC 1201 / Tue 494)</name>
    <dbReference type="NCBI Taxonomy" id="591159"/>
    <lineage>
        <taxon>Bacteria</taxon>
        <taxon>Bacillati</taxon>
        <taxon>Actinomycetota</taxon>
        <taxon>Actinomycetes</taxon>
        <taxon>Kitasatosporales</taxon>
        <taxon>Streptomycetaceae</taxon>
        <taxon>Streptomyces</taxon>
    </lineage>
</organism>
<dbReference type="InterPro" id="IPR011032">
    <property type="entry name" value="GroES-like_sf"/>
</dbReference>
<evidence type="ECO:0000313" key="5">
    <source>
        <dbReference type="Proteomes" id="UP000004184"/>
    </source>
</evidence>
<feature type="domain" description="Enoyl reductase (ER)" evidence="3">
    <location>
        <begin position="10"/>
        <end position="303"/>
    </location>
</feature>
<dbReference type="EMBL" id="GG657757">
    <property type="protein sequence ID" value="EFL30420.1"/>
    <property type="molecule type" value="Genomic_DNA"/>
</dbReference>
<dbReference type="SUPFAM" id="SSF50129">
    <property type="entry name" value="GroES-like"/>
    <property type="match status" value="1"/>
</dbReference>
<evidence type="ECO:0000256" key="1">
    <source>
        <dbReference type="ARBA" id="ARBA00022857"/>
    </source>
</evidence>
<dbReference type="InterPro" id="IPR036291">
    <property type="entry name" value="NAD(P)-bd_dom_sf"/>
</dbReference>
<dbReference type="SMART" id="SM00829">
    <property type="entry name" value="PKS_ER"/>
    <property type="match status" value="1"/>
</dbReference>
<dbReference type="InterPro" id="IPR020843">
    <property type="entry name" value="ER"/>
</dbReference>
<protein>
    <submittedName>
        <fullName evidence="4">Oxidoreductase</fullName>
    </submittedName>
</protein>
<dbReference type="PANTHER" id="PTHR44154">
    <property type="entry name" value="QUINONE OXIDOREDUCTASE"/>
    <property type="match status" value="1"/>
</dbReference>
<keyword evidence="1" id="KW-0521">NADP</keyword>
<evidence type="ECO:0000313" key="4">
    <source>
        <dbReference type="EMBL" id="EFL30420.1"/>
    </source>
</evidence>
<dbReference type="HOGENOM" id="CLU_803919_0_0_11"/>
<feature type="compositionally biased region" description="Low complexity" evidence="2">
    <location>
        <begin position="230"/>
        <end position="248"/>
    </location>
</feature>
<dbReference type="Proteomes" id="UP000004184">
    <property type="component" value="Unassembled WGS sequence"/>
</dbReference>
<dbReference type="STRING" id="591159.SSQG_00938"/>
<keyword evidence="5" id="KW-1185">Reference proteome</keyword>
<dbReference type="InterPro" id="IPR051603">
    <property type="entry name" value="Zinc-ADH_QOR/CCCR"/>
</dbReference>
<feature type="region of interest" description="Disordered" evidence="2">
    <location>
        <begin position="216"/>
        <end position="345"/>
    </location>
</feature>